<evidence type="ECO:0000313" key="1">
    <source>
        <dbReference type="EMBL" id="MDQ0154908.1"/>
    </source>
</evidence>
<dbReference type="RefSeq" id="WP_307149490.1">
    <property type="nucleotide sequence ID" value="NZ_JAUSTU010000004.1"/>
</dbReference>
<evidence type="ECO:0000313" key="2">
    <source>
        <dbReference type="Proteomes" id="UP001231362"/>
    </source>
</evidence>
<gene>
    <name evidence="1" type="ORF">J2S07_001212</name>
</gene>
<protein>
    <submittedName>
        <fullName evidence="1">Uncharacterized protein</fullName>
    </submittedName>
</protein>
<keyword evidence="2" id="KW-1185">Reference proteome</keyword>
<dbReference type="Proteomes" id="UP001231362">
    <property type="component" value="Unassembled WGS sequence"/>
</dbReference>
<proteinExistence type="predicted"/>
<name>A0ABT9V1U2_9BACL</name>
<accession>A0ABT9V1U2</accession>
<organism evidence="1 2">
    <name type="scientific">Anoxybacillus andreesenii</name>
    <dbReference type="NCBI Taxonomy" id="1325932"/>
    <lineage>
        <taxon>Bacteria</taxon>
        <taxon>Bacillati</taxon>
        <taxon>Bacillota</taxon>
        <taxon>Bacilli</taxon>
        <taxon>Bacillales</taxon>
        <taxon>Anoxybacillaceae</taxon>
        <taxon>Anoxybacillus</taxon>
    </lineage>
</organism>
<sequence length="553" mass="60846">MAFDLRAVLRLDGSQFTRALNSITRATQNANRQTDIWRDNQGRLRDSMGRFVRQTGNASNSVSRLGRAFTSPIRAVGSLTTGLNGLVGAYAAVTGAKKIFEETIGAAAKYEQSSITISAILDDKVLGKQYMDMVDRFAVDSPIMNSQDMLANSKSFLTSIGKDMKQLEKAWSLAERMAAIDPYQGVEGAVFALREMFSGDAISMVRRFEFPRKVMNEIKKLDVPDQLDALDKYFNKIGMTQKLIDDMGGTTLGLWAQIKEYVQVALRDIGMPALQRIRTVLKDIVGIQMSKDELDKWRQLLPKDDFEQTFAKQIRFENFKKTGAKILENIAQGFISAAKGIGKWIESIQNNPEFQAQTTLAGKVEWVIGDVYAKFLEWLDGGGREKIQNTASDLIEILIGAIEASIEVIVPVAVSVGSAIGKGIISGVKNSIESSWLAQLISDPVGYALKWVSGGKIDLPGHTKETKKKIKEKGKGKSFASGLSNVPYNGFQATLHKGERVLTPEENREYTKGMGGLQIAKLADTIIVREDADIDAIGDALVRKWQAAWEAGA</sequence>
<dbReference type="EMBL" id="JAUSTU010000004">
    <property type="protein sequence ID" value="MDQ0154908.1"/>
    <property type="molecule type" value="Genomic_DNA"/>
</dbReference>
<reference evidence="1 2" key="1">
    <citation type="submission" date="2023-07" db="EMBL/GenBank/DDBJ databases">
        <title>Genomic Encyclopedia of Type Strains, Phase IV (KMG-IV): sequencing the most valuable type-strain genomes for metagenomic binning, comparative biology and taxonomic classification.</title>
        <authorList>
            <person name="Goeker M."/>
        </authorList>
    </citation>
    <scope>NUCLEOTIDE SEQUENCE [LARGE SCALE GENOMIC DNA]</scope>
    <source>
        <strain evidence="1 2">DSM 23948</strain>
    </source>
</reference>
<comment type="caution">
    <text evidence="1">The sequence shown here is derived from an EMBL/GenBank/DDBJ whole genome shotgun (WGS) entry which is preliminary data.</text>
</comment>